<accession>A0A426XIS2</accession>
<protein>
    <recommendedName>
        <fullName evidence="3">Reverse transcriptase/retrotransposon-derived protein RNase H-like domain-containing protein</fullName>
    </recommendedName>
</protein>
<gene>
    <name evidence="1" type="ORF">B296_00045463</name>
</gene>
<organism evidence="1 2">
    <name type="scientific">Ensete ventricosum</name>
    <name type="common">Abyssinian banana</name>
    <name type="synonym">Musa ensete</name>
    <dbReference type="NCBI Taxonomy" id="4639"/>
    <lineage>
        <taxon>Eukaryota</taxon>
        <taxon>Viridiplantae</taxon>
        <taxon>Streptophyta</taxon>
        <taxon>Embryophyta</taxon>
        <taxon>Tracheophyta</taxon>
        <taxon>Spermatophyta</taxon>
        <taxon>Magnoliopsida</taxon>
        <taxon>Liliopsida</taxon>
        <taxon>Zingiberales</taxon>
        <taxon>Musaceae</taxon>
        <taxon>Ensete</taxon>
    </lineage>
</organism>
<evidence type="ECO:0000313" key="2">
    <source>
        <dbReference type="Proteomes" id="UP000287651"/>
    </source>
</evidence>
<evidence type="ECO:0000313" key="1">
    <source>
        <dbReference type="EMBL" id="RRT39377.1"/>
    </source>
</evidence>
<comment type="caution">
    <text evidence="1">The sequence shown here is derived from an EMBL/GenBank/DDBJ whole genome shotgun (WGS) entry which is preliminary data.</text>
</comment>
<dbReference type="EMBL" id="AMZH03020235">
    <property type="protein sequence ID" value="RRT39377.1"/>
    <property type="molecule type" value="Genomic_DNA"/>
</dbReference>
<name>A0A426XIS2_ENSVE</name>
<sequence>MFDWIPRYDTLSPKLYLFVCRDKLFLKCHLQLNQLQLLMQRSQISGYFHDLSEERTTLPKVFPIDDLRSTTNDCKKIELLQRAQQNMVTATPDIPIHYDEIITPLTMEKDAPLWPSKTSTPTATMPSTSMVLFPYCGKVFVIRADASGVGTGAALIQDGRPVVYIKAFPSFHTRLLSYNENILIAAEFEAWLTLKNNYTAAHE</sequence>
<evidence type="ECO:0008006" key="3">
    <source>
        <dbReference type="Google" id="ProtNLM"/>
    </source>
</evidence>
<dbReference type="AlphaFoldDB" id="A0A426XIS2"/>
<proteinExistence type="predicted"/>
<dbReference type="Proteomes" id="UP000287651">
    <property type="component" value="Unassembled WGS sequence"/>
</dbReference>
<reference evidence="1 2" key="1">
    <citation type="journal article" date="2014" name="Agronomy (Basel)">
        <title>A Draft Genome Sequence for Ensete ventricosum, the Drought-Tolerant Tree Against Hunger.</title>
        <authorList>
            <person name="Harrison J."/>
            <person name="Moore K.A."/>
            <person name="Paszkiewicz K."/>
            <person name="Jones T."/>
            <person name="Grant M."/>
            <person name="Ambacheew D."/>
            <person name="Muzemil S."/>
            <person name="Studholme D.J."/>
        </authorList>
    </citation>
    <scope>NUCLEOTIDE SEQUENCE [LARGE SCALE GENOMIC DNA]</scope>
</reference>